<organism evidence="2 3">
    <name type="scientific">Gimesia panareensis</name>
    <dbReference type="NCBI Taxonomy" id="2527978"/>
    <lineage>
        <taxon>Bacteria</taxon>
        <taxon>Pseudomonadati</taxon>
        <taxon>Planctomycetota</taxon>
        <taxon>Planctomycetia</taxon>
        <taxon>Planctomycetales</taxon>
        <taxon>Planctomycetaceae</taxon>
        <taxon>Gimesia</taxon>
    </lineage>
</organism>
<name>A0A518FT49_9PLAN</name>
<evidence type="ECO:0000256" key="1">
    <source>
        <dbReference type="SAM" id="MobiDB-lite"/>
    </source>
</evidence>
<sequence length="81" mass="8970">MKLMITPEATIRCLYDETLDLSSLGTPQIQRGSHVEPTTDGNWTADLSPVSGPLLGPFTRRSEALAAEVAWLEQHWLFSNT</sequence>
<evidence type="ECO:0000313" key="3">
    <source>
        <dbReference type="Proteomes" id="UP000320839"/>
    </source>
</evidence>
<evidence type="ECO:0000313" key="2">
    <source>
        <dbReference type="EMBL" id="QDV19503.1"/>
    </source>
</evidence>
<gene>
    <name evidence="2" type="ORF">Pan153_41690</name>
</gene>
<proteinExistence type="predicted"/>
<dbReference type="EMBL" id="CP036317">
    <property type="protein sequence ID" value="QDV19503.1"/>
    <property type="molecule type" value="Genomic_DNA"/>
</dbReference>
<accession>A0A518FT49</accession>
<dbReference type="Proteomes" id="UP000320839">
    <property type="component" value="Chromosome"/>
</dbReference>
<dbReference type="RefSeq" id="WP_145457497.1">
    <property type="nucleotide sequence ID" value="NZ_CP036317.1"/>
</dbReference>
<reference evidence="2 3" key="1">
    <citation type="submission" date="2019-02" db="EMBL/GenBank/DDBJ databases">
        <title>Deep-cultivation of Planctomycetes and their phenomic and genomic characterization uncovers novel biology.</title>
        <authorList>
            <person name="Wiegand S."/>
            <person name="Jogler M."/>
            <person name="Boedeker C."/>
            <person name="Pinto D."/>
            <person name="Vollmers J."/>
            <person name="Rivas-Marin E."/>
            <person name="Kohn T."/>
            <person name="Peeters S.H."/>
            <person name="Heuer A."/>
            <person name="Rast P."/>
            <person name="Oberbeckmann S."/>
            <person name="Bunk B."/>
            <person name="Jeske O."/>
            <person name="Meyerdierks A."/>
            <person name="Storesund J.E."/>
            <person name="Kallscheuer N."/>
            <person name="Luecker S."/>
            <person name="Lage O.M."/>
            <person name="Pohl T."/>
            <person name="Merkel B.J."/>
            <person name="Hornburger P."/>
            <person name="Mueller R.-W."/>
            <person name="Bruemmer F."/>
            <person name="Labrenz M."/>
            <person name="Spormann A.M."/>
            <person name="Op den Camp H."/>
            <person name="Overmann J."/>
            <person name="Amann R."/>
            <person name="Jetten M.S.M."/>
            <person name="Mascher T."/>
            <person name="Medema M.H."/>
            <person name="Devos D.P."/>
            <person name="Kaster A.-K."/>
            <person name="Ovreas L."/>
            <person name="Rohde M."/>
            <person name="Galperin M.Y."/>
            <person name="Jogler C."/>
        </authorList>
    </citation>
    <scope>NUCLEOTIDE SEQUENCE [LARGE SCALE GENOMIC DNA]</scope>
    <source>
        <strain evidence="2 3">Pan153</strain>
    </source>
</reference>
<protein>
    <submittedName>
        <fullName evidence="2">Uncharacterized protein</fullName>
    </submittedName>
</protein>
<dbReference type="AlphaFoldDB" id="A0A518FT49"/>
<feature type="region of interest" description="Disordered" evidence="1">
    <location>
        <begin position="27"/>
        <end position="46"/>
    </location>
</feature>
<dbReference type="OrthoDB" id="280020at2"/>